<keyword evidence="4" id="KW-0804">Transcription</keyword>
<dbReference type="InterPro" id="IPR001761">
    <property type="entry name" value="Peripla_BP/Lac1_sug-bd_dom"/>
</dbReference>
<dbReference type="PRINTS" id="PR00035">
    <property type="entry name" value="HTHGNTR"/>
</dbReference>
<keyword evidence="3" id="KW-0238">DNA-binding</keyword>
<dbReference type="InterPro" id="IPR028082">
    <property type="entry name" value="Peripla_BP_I"/>
</dbReference>
<name>A0A7X5C1A6_9BACL</name>
<evidence type="ECO:0000256" key="3">
    <source>
        <dbReference type="ARBA" id="ARBA00023125"/>
    </source>
</evidence>
<evidence type="ECO:0000256" key="4">
    <source>
        <dbReference type="ARBA" id="ARBA00023163"/>
    </source>
</evidence>
<comment type="caution">
    <text evidence="6">The sequence shown here is derived from an EMBL/GenBank/DDBJ whole genome shotgun (WGS) entry which is preliminary data.</text>
</comment>
<dbReference type="CDD" id="cd07377">
    <property type="entry name" value="WHTH_GntR"/>
    <property type="match status" value="1"/>
</dbReference>
<dbReference type="Gene3D" id="1.10.10.10">
    <property type="entry name" value="Winged helix-like DNA-binding domain superfamily/Winged helix DNA-binding domain"/>
    <property type="match status" value="1"/>
</dbReference>
<keyword evidence="1" id="KW-0678">Repressor</keyword>
<dbReference type="PROSITE" id="PS50949">
    <property type="entry name" value="HTH_GNTR"/>
    <property type="match status" value="1"/>
</dbReference>
<keyword evidence="7" id="KW-1185">Reference proteome</keyword>
<dbReference type="Pfam" id="PF00532">
    <property type="entry name" value="Peripla_BP_1"/>
    <property type="match status" value="1"/>
</dbReference>
<dbReference type="Gene3D" id="3.40.50.2300">
    <property type="match status" value="2"/>
</dbReference>
<dbReference type="Proteomes" id="UP000558113">
    <property type="component" value="Unassembled WGS sequence"/>
</dbReference>
<sequence>MKAQIPLYSQIQQYVLEQIQTGALRPGDQVPPERKLADLFNVSRITAKNAIIGLVAEGYLFRHRGKGTFVSDQEAPAQAAQNAYASGIGAAAVGSEARAAIVAAAGALRAEARSGKPRRVGMIMPWMEFRYQSLLVSGVEYELSRRDCHLVFKRVDEQNGEEQSTLQQLLELPVDGLIIVASRSDFIHDALLRLLLEKFPIVFVEKYFRDYKVHAVHCDTEKVGYMMGEYLIRAGKRKVGYVSYPADYTAGVKERLFGFQSAAMAEGIPLVHLSLSLSVSPAIVTGMNQLHHQPVPAEIFDFLDSHPDLEAIATVDAHIAQFVGRACRQRGRQMTIVSCDEPSFAAECVMPEAYVDQSPVEMGIAAAELILDVMEQRQSEASIRRVEPKLVTLK</sequence>
<dbReference type="GO" id="GO:0000976">
    <property type="term" value="F:transcription cis-regulatory region binding"/>
    <property type="evidence" value="ECO:0007669"/>
    <property type="project" value="TreeGrafter"/>
</dbReference>
<keyword evidence="2" id="KW-0805">Transcription regulation</keyword>
<accession>A0A7X5C1A6</accession>
<feature type="domain" description="HTH gntR-type" evidence="5">
    <location>
        <begin position="5"/>
        <end position="73"/>
    </location>
</feature>
<dbReference type="AlphaFoldDB" id="A0A7X5C1A6"/>
<organism evidence="6 7">
    <name type="scientific">Paenibacillus sacheonensis</name>
    <dbReference type="NCBI Taxonomy" id="742054"/>
    <lineage>
        <taxon>Bacteria</taxon>
        <taxon>Bacillati</taxon>
        <taxon>Bacillota</taxon>
        <taxon>Bacilli</taxon>
        <taxon>Bacillales</taxon>
        <taxon>Paenibacillaceae</taxon>
        <taxon>Paenibacillus</taxon>
    </lineage>
</organism>
<dbReference type="Pfam" id="PF00392">
    <property type="entry name" value="GntR"/>
    <property type="match status" value="1"/>
</dbReference>
<evidence type="ECO:0000259" key="5">
    <source>
        <dbReference type="PROSITE" id="PS50949"/>
    </source>
</evidence>
<evidence type="ECO:0000313" key="6">
    <source>
        <dbReference type="EMBL" id="NBC72572.1"/>
    </source>
</evidence>
<gene>
    <name evidence="6" type="ORF">GT003_26545</name>
</gene>
<dbReference type="RefSeq" id="WP_161703700.1">
    <property type="nucleotide sequence ID" value="NZ_JAAAMU010000020.1"/>
</dbReference>
<reference evidence="6 7" key="1">
    <citation type="submission" date="2020-01" db="EMBL/GenBank/DDBJ databases">
        <title>Paenibacillus soybeanensis sp. nov. isolated from the nodules of soybean (Glycine max(L.) Merr).</title>
        <authorList>
            <person name="Wang H."/>
        </authorList>
    </citation>
    <scope>NUCLEOTIDE SEQUENCE [LARGE SCALE GENOMIC DNA]</scope>
    <source>
        <strain evidence="6 7">DSM 23054</strain>
    </source>
</reference>
<evidence type="ECO:0000256" key="2">
    <source>
        <dbReference type="ARBA" id="ARBA00023015"/>
    </source>
</evidence>
<dbReference type="InterPro" id="IPR036388">
    <property type="entry name" value="WH-like_DNA-bd_sf"/>
</dbReference>
<dbReference type="GO" id="GO:0003700">
    <property type="term" value="F:DNA-binding transcription factor activity"/>
    <property type="evidence" value="ECO:0007669"/>
    <property type="project" value="InterPro"/>
</dbReference>
<dbReference type="SMART" id="SM00345">
    <property type="entry name" value="HTH_GNTR"/>
    <property type="match status" value="1"/>
</dbReference>
<dbReference type="SUPFAM" id="SSF46785">
    <property type="entry name" value="Winged helix' DNA-binding domain"/>
    <property type="match status" value="1"/>
</dbReference>
<dbReference type="FunFam" id="1.10.10.10:FF:000079">
    <property type="entry name" value="GntR family transcriptional regulator"/>
    <property type="match status" value="1"/>
</dbReference>
<protein>
    <submittedName>
        <fullName evidence="6">GntR family transcriptional regulator</fullName>
    </submittedName>
</protein>
<proteinExistence type="predicted"/>
<dbReference type="OrthoDB" id="9799482at2"/>
<dbReference type="PANTHER" id="PTHR30146:SF95">
    <property type="entry name" value="RIBOSE OPERON REPRESSOR"/>
    <property type="match status" value="1"/>
</dbReference>
<dbReference type="EMBL" id="JAAAMU010000020">
    <property type="protein sequence ID" value="NBC72572.1"/>
    <property type="molecule type" value="Genomic_DNA"/>
</dbReference>
<dbReference type="InterPro" id="IPR036390">
    <property type="entry name" value="WH_DNA-bd_sf"/>
</dbReference>
<evidence type="ECO:0000256" key="1">
    <source>
        <dbReference type="ARBA" id="ARBA00022491"/>
    </source>
</evidence>
<dbReference type="InterPro" id="IPR000524">
    <property type="entry name" value="Tscrpt_reg_HTH_GntR"/>
</dbReference>
<evidence type="ECO:0000313" key="7">
    <source>
        <dbReference type="Proteomes" id="UP000558113"/>
    </source>
</evidence>
<dbReference type="PANTHER" id="PTHR30146">
    <property type="entry name" value="LACI-RELATED TRANSCRIPTIONAL REPRESSOR"/>
    <property type="match status" value="1"/>
</dbReference>
<dbReference type="CDD" id="cd06267">
    <property type="entry name" value="PBP1_LacI_sugar_binding-like"/>
    <property type="match status" value="1"/>
</dbReference>
<dbReference type="SUPFAM" id="SSF53822">
    <property type="entry name" value="Periplasmic binding protein-like I"/>
    <property type="match status" value="1"/>
</dbReference>